<dbReference type="GO" id="GO:0043952">
    <property type="term" value="P:protein transport by the Sec complex"/>
    <property type="evidence" value="ECO:0007669"/>
    <property type="project" value="UniProtKB-UniRule"/>
</dbReference>
<evidence type="ECO:0000256" key="3">
    <source>
        <dbReference type="ARBA" id="ARBA00022475"/>
    </source>
</evidence>
<name>A0A1G9AKQ4_9BACL</name>
<evidence type="ECO:0000256" key="6">
    <source>
        <dbReference type="ARBA" id="ARBA00022989"/>
    </source>
</evidence>
<dbReference type="AlphaFoldDB" id="A0A1G9AKQ4"/>
<feature type="transmembrane region" description="Helical" evidence="12">
    <location>
        <begin position="315"/>
        <end position="339"/>
    </location>
</feature>
<evidence type="ECO:0000256" key="13">
    <source>
        <dbReference type="HAMAP-Rule" id="MF_01464"/>
    </source>
</evidence>
<evidence type="ECO:0000259" key="14">
    <source>
        <dbReference type="Pfam" id="PF02355"/>
    </source>
</evidence>
<feature type="domain" description="Protein translocase subunit SecDF P1" evidence="15">
    <location>
        <begin position="65"/>
        <end position="122"/>
    </location>
</feature>
<keyword evidence="8 12" id="KW-0472">Membrane</keyword>
<dbReference type="RefSeq" id="WP_092983905.1">
    <property type="nucleotide sequence ID" value="NZ_FNFY01000001.1"/>
</dbReference>
<comment type="similarity">
    <text evidence="11">In the N-terminal section; belongs to the SecD/SecF family. SecD subfamily.</text>
</comment>
<dbReference type="InterPro" id="IPR022645">
    <property type="entry name" value="SecD/SecF_bac"/>
</dbReference>
<evidence type="ECO:0000256" key="11">
    <source>
        <dbReference type="ARBA" id="ARBA00061053"/>
    </source>
</evidence>
<dbReference type="STRING" id="576118.SAMN05216216_101282"/>
<dbReference type="GO" id="GO:0015450">
    <property type="term" value="F:protein-transporting ATPase activity"/>
    <property type="evidence" value="ECO:0007669"/>
    <property type="project" value="InterPro"/>
</dbReference>
<evidence type="ECO:0000259" key="15">
    <source>
        <dbReference type="Pfam" id="PF21760"/>
    </source>
</evidence>
<dbReference type="GO" id="GO:0006605">
    <property type="term" value="P:protein targeting"/>
    <property type="evidence" value="ECO:0007669"/>
    <property type="project" value="UniProtKB-UniRule"/>
</dbReference>
<keyword evidence="17" id="KW-1185">Reference proteome</keyword>
<comment type="subcellular location">
    <subcellularLocation>
        <location evidence="1 12">Cell membrane</location>
        <topology evidence="1 12">Multi-pass membrane protein</topology>
    </subcellularLocation>
</comment>
<evidence type="ECO:0000256" key="5">
    <source>
        <dbReference type="ARBA" id="ARBA00022927"/>
    </source>
</evidence>
<feature type="transmembrane region" description="Helical" evidence="12">
    <location>
        <begin position="360"/>
        <end position="382"/>
    </location>
</feature>
<feature type="transmembrane region" description="Helical" evidence="12">
    <location>
        <begin position="571"/>
        <end position="592"/>
    </location>
</feature>
<keyword evidence="4 12" id="KW-0812">Transmembrane</keyword>
<keyword evidence="7 12" id="KW-0811">Translocation</keyword>
<dbReference type="NCBIfam" id="TIGR00916">
    <property type="entry name" value="2A0604s01"/>
    <property type="match status" value="2"/>
</dbReference>
<evidence type="ECO:0000256" key="12">
    <source>
        <dbReference type="HAMAP-Rule" id="MF_01463"/>
    </source>
</evidence>
<dbReference type="Pfam" id="PF02355">
    <property type="entry name" value="SecD_SecF_C"/>
    <property type="match status" value="2"/>
</dbReference>
<dbReference type="PANTHER" id="PTHR30081">
    <property type="entry name" value="PROTEIN-EXPORT MEMBRANE PROTEIN SEC"/>
    <property type="match status" value="1"/>
</dbReference>
<dbReference type="Pfam" id="PF21760">
    <property type="entry name" value="SecD_1st"/>
    <property type="match status" value="1"/>
</dbReference>
<dbReference type="GO" id="GO:0065002">
    <property type="term" value="P:intracellular protein transmembrane transport"/>
    <property type="evidence" value="ECO:0007669"/>
    <property type="project" value="UniProtKB-UniRule"/>
</dbReference>
<proteinExistence type="inferred from homology"/>
<dbReference type="FunFam" id="1.20.1640.10:FF:000024">
    <property type="entry name" value="Multifunctional fusion protein"/>
    <property type="match status" value="1"/>
</dbReference>
<dbReference type="Gene3D" id="1.20.1640.10">
    <property type="entry name" value="Multidrug efflux transporter AcrB transmembrane domain"/>
    <property type="match status" value="2"/>
</dbReference>
<dbReference type="HAMAP" id="MF_01463_B">
    <property type="entry name" value="SecD_B"/>
    <property type="match status" value="1"/>
</dbReference>
<keyword evidence="2 12" id="KW-0813">Transport</keyword>
<feature type="transmembrane region" description="Helical" evidence="12">
    <location>
        <begin position="599"/>
        <end position="620"/>
    </location>
</feature>
<dbReference type="PANTHER" id="PTHR30081:SF1">
    <property type="entry name" value="PROTEIN TRANSLOCASE SUBUNIT SECD"/>
    <property type="match status" value="1"/>
</dbReference>
<gene>
    <name evidence="12" type="primary">secD</name>
    <name evidence="13" type="synonym">secF</name>
    <name evidence="16" type="ORF">SAMN05216216_101282</name>
</gene>
<evidence type="ECO:0000256" key="1">
    <source>
        <dbReference type="ARBA" id="ARBA00004651"/>
    </source>
</evidence>
<dbReference type="Proteomes" id="UP000199008">
    <property type="component" value="Unassembled WGS sequence"/>
</dbReference>
<organism evidence="16 17">
    <name type="scientific">Lacicoccus qingdaonensis</name>
    <dbReference type="NCBI Taxonomy" id="576118"/>
    <lineage>
        <taxon>Bacteria</taxon>
        <taxon>Bacillati</taxon>
        <taxon>Bacillota</taxon>
        <taxon>Bacilli</taxon>
        <taxon>Bacillales</taxon>
        <taxon>Salinicoccaceae</taxon>
        <taxon>Lacicoccus</taxon>
    </lineage>
</organism>
<reference evidence="17" key="1">
    <citation type="submission" date="2016-10" db="EMBL/GenBank/DDBJ databases">
        <authorList>
            <person name="Varghese N."/>
            <person name="Submissions S."/>
        </authorList>
    </citation>
    <scope>NUCLEOTIDE SEQUENCE [LARGE SCALE GENOMIC DNA]</scope>
    <source>
        <strain evidence="17">CGMCC 1.8895</strain>
    </source>
</reference>
<dbReference type="NCBIfam" id="TIGR01129">
    <property type="entry name" value="secD"/>
    <property type="match status" value="1"/>
</dbReference>
<feature type="transmembrane region" description="Helical" evidence="12">
    <location>
        <begin position="626"/>
        <end position="647"/>
    </location>
</feature>
<dbReference type="HAMAP" id="MF_01464_B">
    <property type="entry name" value="SecF_B"/>
    <property type="match status" value="1"/>
</dbReference>
<dbReference type="InterPro" id="IPR005791">
    <property type="entry name" value="SecD"/>
</dbReference>
<dbReference type="InterPro" id="IPR048634">
    <property type="entry name" value="SecD_SecF_C"/>
</dbReference>
<sequence length="759" mass="82983">MRNKLSYIIIALAVSIGLVTVVAMTAEDVGEDVNLGLDLQGGFEVLYEVEPLNEGDEIDETAVSSTASTLDSRVNVLGVSEPNIQIEEGNRIRVQLAGVEDQTEARELLSTQAELTIRDVEDNVLLSGSDLVEGGASQNFDEFNNAMVTLELQSAEKFREVTEEISERPQGENLMVIWMDFVEGEDSFAEEAQKENPKFVSAPTVSEPINSSEVMISGGFEGQEGVERAQNIASLLNSGSLPVELTEVYSTSVGAQFGEQALQETIFAGALGIALVFIYMIAFYRLPGIVATVTLFVYIYLTVFGFNMINGVLTLPGIAALILGVGMAVDANIILYERLKDELRIGRSIKKAYKKAAQNSIWTILDANITTLIAGLVLFAFGTSSVKGFATMLILSIVMSFVTAVFLTRVLMRLIVHSGYLNDKLGLFGIKEKNRYKLSEGKDIEDLTTPWDRFDFVRHTKKFFAFSIALLVLGAGALAVFNLNLGVDFTSGTRADIETNDEADIDEVENTLNELGIPPESITTSGENTVVARYTTDLAQDEVTTMQDTFNEMYGATPMISTVSPVIGKELAQNAALALLIASIGIIAYATIRFEWCMALPAVLALMHDVFIMIAVFSILRIEVDITIIAAVLTIVGYSINDTIVTLDRVRENLRKVKVIRSEETIDLIINRSLRQTATRSINTVLTVVIVVLLLVLFGSSAIFGFSLGLLVGLISGVYSSFFIAIQLWGILKKRQLRKNGGELVVYEDEKTNDEKILV</sequence>
<evidence type="ECO:0000256" key="9">
    <source>
        <dbReference type="ARBA" id="ARBA00059018"/>
    </source>
</evidence>
<evidence type="ECO:0000256" key="7">
    <source>
        <dbReference type="ARBA" id="ARBA00023010"/>
    </source>
</evidence>
<comment type="caution">
    <text evidence="12">Lacks conserved residue(s) required for the propagation of feature annotation.</text>
</comment>
<evidence type="ECO:0000256" key="10">
    <source>
        <dbReference type="ARBA" id="ARBA00060856"/>
    </source>
</evidence>
<evidence type="ECO:0000313" key="16">
    <source>
        <dbReference type="EMBL" id="SDK27105.1"/>
    </source>
</evidence>
<evidence type="ECO:0000256" key="2">
    <source>
        <dbReference type="ARBA" id="ARBA00022448"/>
    </source>
</evidence>
<keyword evidence="5 12" id="KW-0653">Protein transport</keyword>
<keyword evidence="6 12" id="KW-1133">Transmembrane helix</keyword>
<comment type="function">
    <text evidence="9 12">Part of the Sec protein translocase complex. Interacts with the SecYEG preprotein conducting channel. SecDF uses the proton motive force (PMF) to complete protein translocation after the ATP-dependent function of SecA.</text>
</comment>
<dbReference type="OrthoDB" id="9805019at2"/>
<evidence type="ECO:0000256" key="8">
    <source>
        <dbReference type="ARBA" id="ARBA00023136"/>
    </source>
</evidence>
<dbReference type="InterPro" id="IPR055344">
    <property type="entry name" value="SecD_SecF_C_bact"/>
</dbReference>
<keyword evidence="3 12" id="KW-1003">Cell membrane</keyword>
<dbReference type="NCBIfam" id="TIGR00966">
    <property type="entry name" value="transloc_SecF"/>
    <property type="match status" value="1"/>
</dbReference>
<feature type="transmembrane region" description="Helical" evidence="12">
    <location>
        <begin position="289"/>
        <end position="309"/>
    </location>
</feature>
<dbReference type="InterPro" id="IPR048631">
    <property type="entry name" value="SecD_1st"/>
</dbReference>
<comment type="similarity">
    <text evidence="12">Belongs to the SecD/SecF family. SecD subfamily.</text>
</comment>
<comment type="similarity">
    <text evidence="13">Belongs to the SecD/SecF family. SecF subfamily.</text>
</comment>
<comment type="subunit">
    <text evidence="12">Forms a complex with SecF. Part of the essential Sec protein translocation apparatus which comprises SecA, SecYEG and auxiliary proteins SecDF. Other proteins may also be involved.</text>
</comment>
<feature type="domain" description="Protein export membrane protein SecD/SecF C-terminal" evidence="14">
    <location>
        <begin position="557"/>
        <end position="734"/>
    </location>
</feature>
<dbReference type="PRINTS" id="PR01755">
    <property type="entry name" value="SECFTRNLCASE"/>
</dbReference>
<dbReference type="SUPFAM" id="SSF82866">
    <property type="entry name" value="Multidrug efflux transporter AcrB transmembrane domain"/>
    <property type="match status" value="2"/>
</dbReference>
<feature type="domain" description="Protein export membrane protein SecD/SecF C-terminal" evidence="14">
    <location>
        <begin position="249"/>
        <end position="414"/>
    </location>
</feature>
<dbReference type="NCBIfam" id="NF009581">
    <property type="entry name" value="PRK13024.1-1"/>
    <property type="match status" value="1"/>
</dbReference>
<evidence type="ECO:0000313" key="17">
    <source>
        <dbReference type="Proteomes" id="UP000199008"/>
    </source>
</evidence>
<dbReference type="InterPro" id="IPR022646">
    <property type="entry name" value="SecD/SecF_CS"/>
</dbReference>
<dbReference type="EMBL" id="FNFY01000001">
    <property type="protein sequence ID" value="SDK27105.1"/>
    <property type="molecule type" value="Genomic_DNA"/>
</dbReference>
<feature type="transmembrane region" description="Helical" evidence="12">
    <location>
        <begin position="682"/>
        <end position="704"/>
    </location>
</feature>
<feature type="transmembrane region" description="Helical" evidence="12">
    <location>
        <begin position="266"/>
        <end position="284"/>
    </location>
</feature>
<dbReference type="GO" id="GO:0005886">
    <property type="term" value="C:plasma membrane"/>
    <property type="evidence" value="ECO:0007669"/>
    <property type="project" value="UniProtKB-SubCell"/>
</dbReference>
<dbReference type="Pfam" id="PF07549">
    <property type="entry name" value="Sec_GG"/>
    <property type="match status" value="1"/>
</dbReference>
<protein>
    <recommendedName>
        <fullName evidence="12 13">Multifunctional fusion protein</fullName>
    </recommendedName>
    <domain>
        <recommendedName>
            <fullName evidence="12">Protein translocase subunit SecD</fullName>
        </recommendedName>
    </domain>
    <domain>
        <recommendedName>
            <fullName evidence="13">Protein-export membrane protein SecF</fullName>
        </recommendedName>
    </domain>
</protein>
<comment type="similarity">
    <text evidence="10">In the C-terminal section; belongs to the SecD/SecF family. SecF subfamily.</text>
</comment>
<accession>A0A1G9AKQ4</accession>
<evidence type="ECO:0000256" key="4">
    <source>
        <dbReference type="ARBA" id="ARBA00022692"/>
    </source>
</evidence>
<dbReference type="FunFam" id="1.20.1640.10:FF:000004">
    <property type="entry name" value="Protein translocase subunit SecD"/>
    <property type="match status" value="1"/>
</dbReference>
<feature type="transmembrane region" description="Helical" evidence="12">
    <location>
        <begin position="388"/>
        <end position="407"/>
    </location>
</feature>
<comment type="subunit">
    <text evidence="13">Forms a complex with SecD. Part of the essential Sec protein translocation apparatus which comprises SecA, SecYEG and auxiliary proteins SecDF. Other proteins may also be involved.</text>
</comment>
<dbReference type="Gene3D" id="3.30.70.3220">
    <property type="match status" value="1"/>
</dbReference>
<dbReference type="InterPro" id="IPR005665">
    <property type="entry name" value="SecF_bac"/>
</dbReference>
<feature type="transmembrane region" description="Helical" evidence="12">
    <location>
        <begin position="463"/>
        <end position="483"/>
    </location>
</feature>
<feature type="transmembrane region" description="Helical" evidence="12">
    <location>
        <begin position="710"/>
        <end position="732"/>
    </location>
</feature>
<dbReference type="InterPro" id="IPR022813">
    <property type="entry name" value="SecD/SecF_arch_bac"/>
</dbReference>